<evidence type="ECO:0000256" key="3">
    <source>
        <dbReference type="ARBA" id="ARBA00022692"/>
    </source>
</evidence>
<dbReference type="PANTHER" id="PTHR35007">
    <property type="entry name" value="INTEGRAL MEMBRANE PROTEIN-RELATED"/>
    <property type="match status" value="1"/>
</dbReference>
<feature type="transmembrane region" description="Helical" evidence="6">
    <location>
        <begin position="296"/>
        <end position="315"/>
    </location>
</feature>
<organism evidence="8 9">
    <name type="scientific">Sedimentimonas flavescens</name>
    <dbReference type="NCBI Taxonomy" id="2851012"/>
    <lineage>
        <taxon>Bacteria</taxon>
        <taxon>Pseudomonadati</taxon>
        <taxon>Pseudomonadota</taxon>
        <taxon>Alphaproteobacteria</taxon>
        <taxon>Rhodobacterales</taxon>
        <taxon>Rhodobacter group</taxon>
        <taxon>Sedimentimonas</taxon>
    </lineage>
</organism>
<reference evidence="8 9" key="1">
    <citation type="submission" date="2022-10" db="EMBL/GenBank/DDBJ databases">
        <title>Sinirhodobacter sp. nov., isolated from ocean surface sediments.</title>
        <authorList>
            <person name="He W."/>
            <person name="Wang L."/>
            <person name="Zhang D.-F."/>
        </authorList>
    </citation>
    <scope>NUCLEOTIDE SEQUENCE [LARGE SCALE GENOMIC DNA]</scope>
    <source>
        <strain evidence="8 9">WL0115</strain>
    </source>
</reference>
<evidence type="ECO:0000259" key="7">
    <source>
        <dbReference type="Pfam" id="PF00482"/>
    </source>
</evidence>
<dbReference type="RefSeq" id="WP_263847201.1">
    <property type="nucleotide sequence ID" value="NZ_JAOWKW010000002.1"/>
</dbReference>
<keyword evidence="3 6" id="KW-0812">Transmembrane</keyword>
<feature type="domain" description="Type II secretion system protein GspF" evidence="7">
    <location>
        <begin position="156"/>
        <end position="279"/>
    </location>
</feature>
<name>A0ABT2ZW95_9RHOB</name>
<feature type="transmembrane region" description="Helical" evidence="6">
    <location>
        <begin position="12"/>
        <end position="33"/>
    </location>
</feature>
<keyword evidence="2" id="KW-1003">Cell membrane</keyword>
<keyword evidence="5 6" id="KW-0472">Membrane</keyword>
<dbReference type="Proteomes" id="UP001526166">
    <property type="component" value="Unassembled WGS sequence"/>
</dbReference>
<dbReference type="Pfam" id="PF00482">
    <property type="entry name" value="T2SSF"/>
    <property type="match status" value="1"/>
</dbReference>
<evidence type="ECO:0000313" key="9">
    <source>
        <dbReference type="Proteomes" id="UP001526166"/>
    </source>
</evidence>
<proteinExistence type="predicted"/>
<gene>
    <name evidence="8" type="ORF">OE699_04055</name>
</gene>
<protein>
    <submittedName>
        <fullName evidence="8">Type II secretion system F family protein</fullName>
    </submittedName>
</protein>
<evidence type="ECO:0000256" key="4">
    <source>
        <dbReference type="ARBA" id="ARBA00022989"/>
    </source>
</evidence>
<evidence type="ECO:0000256" key="2">
    <source>
        <dbReference type="ARBA" id="ARBA00022475"/>
    </source>
</evidence>
<dbReference type="Gene3D" id="1.20.81.30">
    <property type="entry name" value="Type II secretion system (T2SS), domain F"/>
    <property type="match status" value="1"/>
</dbReference>
<feature type="transmembrane region" description="Helical" evidence="6">
    <location>
        <begin position="119"/>
        <end position="137"/>
    </location>
</feature>
<dbReference type="PANTHER" id="PTHR35007:SF1">
    <property type="entry name" value="PILUS ASSEMBLY PROTEIN"/>
    <property type="match status" value="1"/>
</dbReference>
<accession>A0ABT2ZW95</accession>
<dbReference type="InterPro" id="IPR042094">
    <property type="entry name" value="T2SS_GspF_sf"/>
</dbReference>
<evidence type="ECO:0000256" key="6">
    <source>
        <dbReference type="SAM" id="Phobius"/>
    </source>
</evidence>
<comment type="subcellular location">
    <subcellularLocation>
        <location evidence="1">Cell membrane</location>
        <topology evidence="1">Multi-pass membrane protein</topology>
    </subcellularLocation>
</comment>
<keyword evidence="4 6" id="KW-1133">Transmembrane helix</keyword>
<evidence type="ECO:0000256" key="5">
    <source>
        <dbReference type="ARBA" id="ARBA00023136"/>
    </source>
</evidence>
<comment type="caution">
    <text evidence="8">The sequence shown here is derived from an EMBL/GenBank/DDBJ whole genome shotgun (WGS) entry which is preliminary data.</text>
</comment>
<evidence type="ECO:0000313" key="8">
    <source>
        <dbReference type="EMBL" id="MCV2878017.1"/>
    </source>
</evidence>
<keyword evidence="9" id="KW-1185">Reference proteome</keyword>
<feature type="transmembrane region" description="Helical" evidence="6">
    <location>
        <begin position="96"/>
        <end position="113"/>
    </location>
</feature>
<sequence>MENLFQNQNAIYLIYLGIGVGVLLAVSALAQLFGRGESGSEARSRRMKLVAAGQSTEERLAILRPPPKEGLWSRVPVFGSLPQDLRRAGLTIRPDTFLIGSVALGAVIAMSIIPFSTPLVATVIGVSLGLLVPLAAVRMKIARQNKALLMQLPDALDMMARGLKVGHPLSTSIGTVARQMNDPIGTEFGIIHDQVSYGDDLPDAFHEFAERVDLEDAYYLSASIGIQHGTGGDLARVLEVLASVIRGRITMRRKIKAISAEGRASTYILTAVPIGLYGFTSFAAPEFYGEVKDDPLYLPMMGIVIVLVALNGIILRKLVDFRI</sequence>
<dbReference type="InterPro" id="IPR018076">
    <property type="entry name" value="T2SS_GspF_dom"/>
</dbReference>
<dbReference type="EMBL" id="JAOWKW010000002">
    <property type="protein sequence ID" value="MCV2878017.1"/>
    <property type="molecule type" value="Genomic_DNA"/>
</dbReference>
<feature type="transmembrane region" description="Helical" evidence="6">
    <location>
        <begin position="264"/>
        <end position="284"/>
    </location>
</feature>
<evidence type="ECO:0000256" key="1">
    <source>
        <dbReference type="ARBA" id="ARBA00004651"/>
    </source>
</evidence>